<evidence type="ECO:0000313" key="3">
    <source>
        <dbReference type="Proteomes" id="UP000095300"/>
    </source>
</evidence>
<feature type="compositionally biased region" description="Basic and acidic residues" evidence="1">
    <location>
        <begin position="270"/>
        <end position="289"/>
    </location>
</feature>
<reference evidence="2" key="1">
    <citation type="submission" date="2020-05" db="UniProtKB">
        <authorList>
            <consortium name="EnsemblMetazoa"/>
        </authorList>
    </citation>
    <scope>IDENTIFICATION</scope>
    <source>
        <strain evidence="2">USDA</strain>
    </source>
</reference>
<organism evidence="2 3">
    <name type="scientific">Stomoxys calcitrans</name>
    <name type="common">Stable fly</name>
    <name type="synonym">Conops calcitrans</name>
    <dbReference type="NCBI Taxonomy" id="35570"/>
    <lineage>
        <taxon>Eukaryota</taxon>
        <taxon>Metazoa</taxon>
        <taxon>Ecdysozoa</taxon>
        <taxon>Arthropoda</taxon>
        <taxon>Hexapoda</taxon>
        <taxon>Insecta</taxon>
        <taxon>Pterygota</taxon>
        <taxon>Neoptera</taxon>
        <taxon>Endopterygota</taxon>
        <taxon>Diptera</taxon>
        <taxon>Brachycera</taxon>
        <taxon>Muscomorpha</taxon>
        <taxon>Muscoidea</taxon>
        <taxon>Muscidae</taxon>
        <taxon>Stomoxys</taxon>
    </lineage>
</organism>
<dbReference type="GO" id="GO:0030490">
    <property type="term" value="P:maturation of SSU-rRNA"/>
    <property type="evidence" value="ECO:0007669"/>
    <property type="project" value="TreeGrafter"/>
</dbReference>
<dbReference type="STRING" id="35570.A0A1I8PTE3"/>
<accession>A0A1I8PTE3</accession>
<evidence type="ECO:0008006" key="4">
    <source>
        <dbReference type="Google" id="ProtNLM"/>
    </source>
</evidence>
<dbReference type="PANTHER" id="PTHR23325:SF1">
    <property type="entry name" value="SERUM RESPONSE FACTOR-BINDING PROTEIN 1"/>
    <property type="match status" value="1"/>
</dbReference>
<dbReference type="KEGG" id="scac:106086250"/>
<dbReference type="EnsemblMetazoa" id="SCAU010936-RA">
    <property type="protein sequence ID" value="SCAU010936-PA"/>
    <property type="gene ID" value="SCAU010936"/>
</dbReference>
<evidence type="ECO:0000256" key="1">
    <source>
        <dbReference type="SAM" id="MobiDB-lite"/>
    </source>
</evidence>
<name>A0A1I8PTE3_STOCA</name>
<protein>
    <recommendedName>
        <fullName evidence="4">Serum response factor-binding protein 1</fullName>
    </recommendedName>
</protein>
<feature type="region of interest" description="Disordered" evidence="1">
    <location>
        <begin position="334"/>
        <end position="436"/>
    </location>
</feature>
<dbReference type="PANTHER" id="PTHR23325">
    <property type="entry name" value="SERUM RESPONSE FACTOR-BINDING"/>
    <property type="match status" value="1"/>
</dbReference>
<dbReference type="Proteomes" id="UP000095300">
    <property type="component" value="Unassembled WGS sequence"/>
</dbReference>
<feature type="compositionally biased region" description="Polar residues" evidence="1">
    <location>
        <begin position="252"/>
        <end position="267"/>
    </location>
</feature>
<keyword evidence="3" id="KW-1185">Reference proteome</keyword>
<proteinExistence type="predicted"/>
<feature type="region of interest" description="Disordered" evidence="1">
    <location>
        <begin position="230"/>
        <end position="314"/>
    </location>
</feature>
<feature type="compositionally biased region" description="Low complexity" evidence="1">
    <location>
        <begin position="418"/>
        <end position="428"/>
    </location>
</feature>
<feature type="region of interest" description="Disordered" evidence="1">
    <location>
        <begin position="125"/>
        <end position="157"/>
    </location>
</feature>
<feature type="compositionally biased region" description="Basic and acidic residues" evidence="1">
    <location>
        <begin position="386"/>
        <end position="404"/>
    </location>
</feature>
<feature type="region of interest" description="Disordered" evidence="1">
    <location>
        <begin position="464"/>
        <end position="500"/>
    </location>
</feature>
<feature type="compositionally biased region" description="Polar residues" evidence="1">
    <location>
        <begin position="373"/>
        <end position="383"/>
    </location>
</feature>
<dbReference type="AlphaFoldDB" id="A0A1I8PTE3"/>
<dbReference type="OrthoDB" id="3364872at2759"/>
<sequence length="526" mass="61403">MLNKLQFNNMVISNKKGIQQARIQTINKLVHKIRKLKNLQEKKPNDSKCKERINKSTETMEQLKKFKRVDIMKAVLLLERPPAAVITNGLSTPEEMAVALLAMNKVMQGLAKRFMMELKLEDPTNSSWRDELKESSKRKQKFQRTEEKKRKRMELKEQKAIARKRQEWMEQNCDGLTTGEDEKDSDGNVSTVGGWKIEDVQKEIKQETKEYPSNIQSDYQNVVRERDNLKKKPKIEVKENKVQNKKRALESFPQQNFESSDIQSDYQNVVREKENLKKKSKIDVKENKVQNKKKALESSPQQNFESSEEEMAEDTHVVDPFFVTETGENYLSTAVSNRNQDNEEKNDEAQEDLHMIKLNGKKPNNGYRERKLQQTANKYSQRQTSHHKDNYPQKQRKWQEEKQKNNRLQWNSDTNFQRNNNTKTPPNRKTFEKQDEKLHPSWAAKQKLKPVITSFQGKKITFGTNEDGAAESRGSDAMSQKSKTIKDTKPENLNTDSLHPSWAAKQKLKPVITAFQGKKISFDNDE</sequence>
<feature type="compositionally biased region" description="Polar residues" evidence="1">
    <location>
        <begin position="406"/>
        <end position="417"/>
    </location>
</feature>
<dbReference type="InterPro" id="IPR037393">
    <property type="entry name" value="Bud22/SRFB1"/>
</dbReference>
<gene>
    <name evidence="2" type="primary">106086250</name>
</gene>
<feature type="compositionally biased region" description="Basic and acidic residues" evidence="1">
    <location>
        <begin position="230"/>
        <end position="242"/>
    </location>
</feature>
<dbReference type="GO" id="GO:0005634">
    <property type="term" value="C:nucleus"/>
    <property type="evidence" value="ECO:0007669"/>
    <property type="project" value="TreeGrafter"/>
</dbReference>
<dbReference type="VEuPathDB" id="VectorBase:SCAU010936"/>
<feature type="compositionally biased region" description="Basic and acidic residues" evidence="1">
    <location>
        <begin position="340"/>
        <end position="355"/>
    </location>
</feature>
<dbReference type="GO" id="GO:0030686">
    <property type="term" value="C:90S preribosome"/>
    <property type="evidence" value="ECO:0007669"/>
    <property type="project" value="TreeGrafter"/>
</dbReference>
<evidence type="ECO:0000313" key="2">
    <source>
        <dbReference type="EnsemblMetazoa" id="SCAU010936-PA"/>
    </source>
</evidence>